<dbReference type="HOGENOM" id="CLU_2653380_0_0_6"/>
<proteinExistence type="predicted"/>
<dbReference type="KEGG" id="tti:THITH_13700"/>
<feature type="region of interest" description="Disordered" evidence="1">
    <location>
        <begin position="1"/>
        <end position="76"/>
    </location>
</feature>
<sequence>MRTRTGPIDTADERDRRGSNSGRVDPERQPSGAAQTDGSHVAGAPEPVVTMKRGTVEKVPLALERPRGRHEPSPQR</sequence>
<organism evidence="2 3">
    <name type="scientific">Thioalkalivibrio paradoxus ARh 1</name>
    <dbReference type="NCBI Taxonomy" id="713585"/>
    <lineage>
        <taxon>Bacteria</taxon>
        <taxon>Pseudomonadati</taxon>
        <taxon>Pseudomonadota</taxon>
        <taxon>Gammaproteobacteria</taxon>
        <taxon>Chromatiales</taxon>
        <taxon>Ectothiorhodospiraceae</taxon>
        <taxon>Thioalkalivibrio</taxon>
    </lineage>
</organism>
<name>W0DSL4_9GAMM</name>
<gene>
    <name evidence="2" type="ORF">THITH_13700</name>
</gene>
<feature type="compositionally biased region" description="Basic and acidic residues" evidence="1">
    <location>
        <begin position="11"/>
        <end position="28"/>
    </location>
</feature>
<dbReference type="Proteomes" id="UP000005289">
    <property type="component" value="Chromosome"/>
</dbReference>
<keyword evidence="3" id="KW-1185">Reference proteome</keyword>
<dbReference type="STRING" id="713585.THITH_13700"/>
<accession>W0DSL4</accession>
<feature type="compositionally biased region" description="Basic and acidic residues" evidence="1">
    <location>
        <begin position="64"/>
        <end position="76"/>
    </location>
</feature>
<reference evidence="2 3" key="1">
    <citation type="submission" date="2013-12" db="EMBL/GenBank/DDBJ databases">
        <authorList>
            <consortium name="DOE Joint Genome Institute"/>
            <person name="Muyzer G."/>
            <person name="Huntemann M."/>
            <person name="Han J."/>
            <person name="Chen A."/>
            <person name="Kyrpides N."/>
            <person name="Mavromatis K."/>
            <person name="Markowitz V."/>
            <person name="Palaniappan K."/>
            <person name="Ivanova N."/>
            <person name="Schaumberg A."/>
            <person name="Pati A."/>
            <person name="Liolios K."/>
            <person name="Nordberg H.P."/>
            <person name="Cantor M.N."/>
            <person name="Hua S.X."/>
            <person name="Woyke T."/>
        </authorList>
    </citation>
    <scope>NUCLEOTIDE SEQUENCE [LARGE SCALE GENOMIC DNA]</scope>
    <source>
        <strain evidence="2 3">ARh 1</strain>
    </source>
</reference>
<evidence type="ECO:0000256" key="1">
    <source>
        <dbReference type="SAM" id="MobiDB-lite"/>
    </source>
</evidence>
<protein>
    <submittedName>
        <fullName evidence="2">Uncharacterized protein</fullName>
    </submittedName>
</protein>
<evidence type="ECO:0000313" key="2">
    <source>
        <dbReference type="EMBL" id="AHF00243.1"/>
    </source>
</evidence>
<dbReference type="AlphaFoldDB" id="W0DSL4"/>
<evidence type="ECO:0000313" key="3">
    <source>
        <dbReference type="Proteomes" id="UP000005289"/>
    </source>
</evidence>
<dbReference type="EMBL" id="CP007029">
    <property type="protein sequence ID" value="AHF00243.1"/>
    <property type="molecule type" value="Genomic_DNA"/>
</dbReference>